<dbReference type="GO" id="GO:0005524">
    <property type="term" value="F:ATP binding"/>
    <property type="evidence" value="ECO:0007669"/>
    <property type="project" value="InterPro"/>
</dbReference>
<dbReference type="GO" id="GO:0003677">
    <property type="term" value="F:DNA binding"/>
    <property type="evidence" value="ECO:0007669"/>
    <property type="project" value="InterPro"/>
</dbReference>
<dbReference type="EMBL" id="LCBE01000001">
    <property type="protein sequence ID" value="KKS05147.1"/>
    <property type="molecule type" value="Genomic_DNA"/>
</dbReference>
<dbReference type="PANTHER" id="PTHR47396">
    <property type="entry name" value="TYPE I RESTRICTION ENZYME ECOKI R PROTEIN"/>
    <property type="match status" value="1"/>
</dbReference>
<dbReference type="PATRIC" id="fig|1618736.3.peg.9"/>
<reference evidence="2 3" key="1">
    <citation type="journal article" date="2015" name="Nature">
        <title>rRNA introns, odd ribosomes, and small enigmatic genomes across a large radiation of phyla.</title>
        <authorList>
            <person name="Brown C.T."/>
            <person name="Hug L.A."/>
            <person name="Thomas B.C."/>
            <person name="Sharon I."/>
            <person name="Castelle C.J."/>
            <person name="Singh A."/>
            <person name="Wilkins M.J."/>
            <person name="Williams K.H."/>
            <person name="Banfield J.F."/>
        </authorList>
    </citation>
    <scope>NUCLEOTIDE SEQUENCE [LARGE SCALE GENOMIC DNA]</scope>
</reference>
<dbReference type="GO" id="GO:0005829">
    <property type="term" value="C:cytosol"/>
    <property type="evidence" value="ECO:0007669"/>
    <property type="project" value="TreeGrafter"/>
</dbReference>
<evidence type="ECO:0000313" key="3">
    <source>
        <dbReference type="Proteomes" id="UP000034236"/>
    </source>
</evidence>
<dbReference type="GO" id="GO:0016787">
    <property type="term" value="F:hydrolase activity"/>
    <property type="evidence" value="ECO:0007669"/>
    <property type="project" value="InterPro"/>
</dbReference>
<dbReference type="SUPFAM" id="SSF52540">
    <property type="entry name" value="P-loop containing nucleoside triphosphate hydrolases"/>
    <property type="match status" value="2"/>
</dbReference>
<proteinExistence type="predicted"/>
<organism evidence="2 3">
    <name type="scientific">Candidatus Nomurabacteria bacterium GW2011_GWA2_41_25</name>
    <dbReference type="NCBI Taxonomy" id="1618736"/>
    <lineage>
        <taxon>Bacteria</taxon>
        <taxon>Candidatus Nomuraibacteriota</taxon>
    </lineage>
</organism>
<evidence type="ECO:0000313" key="2">
    <source>
        <dbReference type="EMBL" id="KKS05147.1"/>
    </source>
</evidence>
<sequence length="760" mass="88361">MQLKKYQKNSIEKLREYLKEVQKDGPKKAFNNITSEDAPKYKESFFGYVPFICMKIPTGGGKTLVGCHALPEIFNTVLKNKMERGIVLWFTPSEAIKTQTLRKFKDRTDWHRQALDEAFDNKVIVFSNEEALRIRKGDVENNICIIIASLEAFRKDKSLQKKYKVYKENGELLSHFENIKDDSNLEKDSEGTIINSLANVVRMDNPLVVIDEGHKTQTKLSIDFIKDLNPSFIIEYTATPREGSNILINVFASDLKDEQMVKIPIVLESAVQWENALDRGIKKRADLEKETNKNKKEYIRPIVLIQAQPESKISKHVTVDVVKEYLLKTKIKEEEIAIKISGKNELEGVDLLSRKCPVKYIITVNALAEGWDCSFAYVLVSLANVGAKIAVEQIIGRILRMPYAKRKENEELNRSYIFASAKNFNEAAETIISGLEDNGYSRSDFIDGTKKEQKYELEVERAFKKDLAVPMVSYGGEKLSFEDLIGEDFELSKQDHKFDFEVHYDNDGQAIIDIKKENEWIRESQKSLNLIYQDRNVTEAELAQWLDKRLRFTQIERKEKVVFIEKALEYQLSTRKRTLTELSVNRYLLSDKLHDVIESILENYGKKRFDEFMKKGKITTKALDKFPTTITISQEIPQTFNKSYYKKIDKLNSEEKNFIERLDLDTLPNVDFWVRNREKKDPFYIQGWQRNKFYPDFVAVTKKGNIIALEWKGEDRVSNEDTEYKEAAAQVWEKLGKGKLHFFLVYNKNIDEILIKIKDL</sequence>
<dbReference type="Proteomes" id="UP000034236">
    <property type="component" value="Unassembled WGS sequence"/>
</dbReference>
<dbReference type="AlphaFoldDB" id="A0A0G0VZN0"/>
<feature type="domain" description="Helicase/UvrB N-terminal" evidence="1">
    <location>
        <begin position="1"/>
        <end position="241"/>
    </location>
</feature>
<dbReference type="InterPro" id="IPR006935">
    <property type="entry name" value="Helicase/UvrB_N"/>
</dbReference>
<dbReference type="Gene3D" id="3.40.50.300">
    <property type="entry name" value="P-loop containing nucleotide triphosphate hydrolases"/>
    <property type="match status" value="2"/>
</dbReference>
<dbReference type="Pfam" id="PF04851">
    <property type="entry name" value="ResIII"/>
    <property type="match status" value="1"/>
</dbReference>
<comment type="caution">
    <text evidence="2">The sequence shown here is derived from an EMBL/GenBank/DDBJ whole genome shotgun (WGS) entry which is preliminary data.</text>
</comment>
<evidence type="ECO:0000259" key="1">
    <source>
        <dbReference type="Pfam" id="PF04851"/>
    </source>
</evidence>
<protein>
    <submittedName>
        <fullName evidence="2">Type III restriction protein res subunit</fullName>
    </submittedName>
</protein>
<dbReference type="InterPro" id="IPR027417">
    <property type="entry name" value="P-loop_NTPase"/>
</dbReference>
<accession>A0A0G0VZN0</accession>
<gene>
    <name evidence="2" type="ORF">UU58_C0001G0007</name>
</gene>
<name>A0A0G0VZN0_9BACT</name>
<dbReference type="InterPro" id="IPR050742">
    <property type="entry name" value="Helicase_Restrict-Modif_Enz"/>
</dbReference>
<dbReference type="PANTHER" id="PTHR47396:SF1">
    <property type="entry name" value="ATP-DEPENDENT HELICASE IRC3-RELATED"/>
    <property type="match status" value="1"/>
</dbReference>